<accession>A0A4R0KXH9</accession>
<evidence type="ECO:0000313" key="4">
    <source>
        <dbReference type="Proteomes" id="UP000291144"/>
    </source>
</evidence>
<reference evidence="3 4" key="1">
    <citation type="submission" date="2019-02" db="EMBL/GenBank/DDBJ databases">
        <title>Kribbella capetownensis sp. nov. and Kribbella speibonae sp. nov., isolated from soil.</title>
        <authorList>
            <person name="Curtis S.M."/>
            <person name="Norton I."/>
            <person name="Everest G.J."/>
            <person name="Meyers P.R."/>
        </authorList>
    </citation>
    <scope>NUCLEOTIDE SEQUENCE [LARGE SCALE GENOMIC DNA]</scope>
    <source>
        <strain evidence="3 4">NRRL B-24813</strain>
    </source>
</reference>
<dbReference type="EMBL" id="SJKB01000002">
    <property type="protein sequence ID" value="TCC64424.1"/>
    <property type="molecule type" value="Genomic_DNA"/>
</dbReference>
<dbReference type="InterPro" id="IPR029058">
    <property type="entry name" value="AB_hydrolase_fold"/>
</dbReference>
<dbReference type="Pfam" id="PF22316">
    <property type="entry name" value="ABhydrolase-like_N"/>
    <property type="match status" value="1"/>
</dbReference>
<dbReference type="InterPro" id="IPR022742">
    <property type="entry name" value="Hydrolase_4"/>
</dbReference>
<proteinExistence type="predicted"/>
<dbReference type="RefSeq" id="WP_131352929.1">
    <property type="nucleotide sequence ID" value="NZ_SJKB01000002.1"/>
</dbReference>
<evidence type="ECO:0000259" key="2">
    <source>
        <dbReference type="Pfam" id="PF22316"/>
    </source>
</evidence>
<dbReference type="SUPFAM" id="SSF53474">
    <property type="entry name" value="alpha/beta-Hydrolases"/>
    <property type="match status" value="1"/>
</dbReference>
<evidence type="ECO:0000313" key="3">
    <source>
        <dbReference type="EMBL" id="TCC64424.1"/>
    </source>
</evidence>
<evidence type="ECO:0000259" key="1">
    <source>
        <dbReference type="Pfam" id="PF12146"/>
    </source>
</evidence>
<feature type="domain" description="Serine aminopeptidase S33" evidence="1">
    <location>
        <begin position="167"/>
        <end position="230"/>
    </location>
</feature>
<dbReference type="OrthoDB" id="4334992at2"/>
<dbReference type="AlphaFoldDB" id="A0A4R0KXH9"/>
<sequence length="293" mass="31213">MDTSRFDALVDRIEVLYDEDRRRDAIGLLDAESPGLEAWAADLAHIKACLLAVTGDPDAALRVLQDASAVGAWWHPSILTDDDDLTALRERPEFRTLVEVSRDRVTADPRPPLVLLPDGPPVGVVVALHGAGLTAAHSARDWAGVLPLNHALVCLESSQRMSPMYRTWPDRDHAAADIARALEQLPTELDGVPLIAAGFSAGGRVALDWALTARPVQVAGVIAMAPALRELPTTAAGSLSPASILIGADDGLVETVDQAAERLTGFGCTIERLPGLGHGFPTDFSDRLAELLR</sequence>
<comment type="caution">
    <text evidence="3">The sequence shown here is derived from an EMBL/GenBank/DDBJ whole genome shotgun (WGS) entry which is preliminary data.</text>
</comment>
<feature type="domain" description="BCE-2095-like N-terminal" evidence="2">
    <location>
        <begin position="9"/>
        <end position="105"/>
    </location>
</feature>
<dbReference type="Pfam" id="PF12146">
    <property type="entry name" value="Hydrolase_4"/>
    <property type="match status" value="1"/>
</dbReference>
<dbReference type="Gene3D" id="3.40.50.1820">
    <property type="entry name" value="alpha/beta hydrolase"/>
    <property type="match status" value="1"/>
</dbReference>
<protein>
    <submittedName>
        <fullName evidence="3">Phospholipase</fullName>
    </submittedName>
</protein>
<keyword evidence="4" id="KW-1185">Reference proteome</keyword>
<gene>
    <name evidence="3" type="ORF">E0H73_08465</name>
</gene>
<dbReference type="InterPro" id="IPR054527">
    <property type="entry name" value="BCE_2095-like_N"/>
</dbReference>
<organism evidence="3 4">
    <name type="scientific">Kribbella pittospori</name>
    <dbReference type="NCBI Taxonomy" id="722689"/>
    <lineage>
        <taxon>Bacteria</taxon>
        <taxon>Bacillati</taxon>
        <taxon>Actinomycetota</taxon>
        <taxon>Actinomycetes</taxon>
        <taxon>Propionibacteriales</taxon>
        <taxon>Kribbellaceae</taxon>
        <taxon>Kribbella</taxon>
    </lineage>
</organism>
<dbReference type="Proteomes" id="UP000291144">
    <property type="component" value="Unassembled WGS sequence"/>
</dbReference>
<name>A0A4R0KXH9_9ACTN</name>